<dbReference type="GO" id="GO:0005737">
    <property type="term" value="C:cytoplasm"/>
    <property type="evidence" value="ECO:0007669"/>
    <property type="project" value="TreeGrafter"/>
</dbReference>
<evidence type="ECO:0000256" key="1">
    <source>
        <dbReference type="SAM" id="MobiDB-lite"/>
    </source>
</evidence>
<sequence>MATTIASGLRSPPTPRSSAPSPRPSNAPSPRPTFDAELLKAYMKELLQSTLKNATWPESRERDKVKAWIKEIGERVKKRMLEIQPQAFKYIVLTQINENVGQGGRADLVCHWEDSDAVAQEVYANVRPLPVTSGLWGSVLSEVRSKRSKTFHPHTSCSHSLSQAWLSGEVH</sequence>
<accession>A0A5C2SF41</accession>
<proteinExistence type="predicted"/>
<feature type="compositionally biased region" description="Pro residues" evidence="1">
    <location>
        <begin position="21"/>
        <end position="31"/>
    </location>
</feature>
<dbReference type="CDD" id="cd21449">
    <property type="entry name" value="DLC-like_SF"/>
    <property type="match status" value="1"/>
</dbReference>
<evidence type="ECO:0000313" key="3">
    <source>
        <dbReference type="Proteomes" id="UP000313359"/>
    </source>
</evidence>
<feature type="region of interest" description="Disordered" evidence="1">
    <location>
        <begin position="1"/>
        <end position="34"/>
    </location>
</feature>
<dbReference type="PANTHER" id="PTHR21255:SF7">
    <property type="entry name" value="DYNEIN LIGHT CHAIN TCTEX-TYPE PROTEIN 2B"/>
    <property type="match status" value="1"/>
</dbReference>
<gene>
    <name evidence="2" type="ORF">L227DRAFT_43276</name>
</gene>
<dbReference type="Proteomes" id="UP000313359">
    <property type="component" value="Unassembled WGS sequence"/>
</dbReference>
<dbReference type="InterPro" id="IPR005334">
    <property type="entry name" value="Tctex-1-like"/>
</dbReference>
<protein>
    <submittedName>
        <fullName evidence="2">Uncharacterized protein</fullName>
    </submittedName>
</protein>
<dbReference type="GO" id="GO:0005868">
    <property type="term" value="C:cytoplasmic dynein complex"/>
    <property type="evidence" value="ECO:0007669"/>
    <property type="project" value="TreeGrafter"/>
</dbReference>
<dbReference type="EMBL" id="ML122260">
    <property type="protein sequence ID" value="RPD61908.1"/>
    <property type="molecule type" value="Genomic_DNA"/>
</dbReference>
<dbReference type="OrthoDB" id="10260741at2759"/>
<reference evidence="2" key="1">
    <citation type="journal article" date="2018" name="Genome Biol. Evol.">
        <title>Genomics and development of Lentinus tigrinus, a white-rot wood-decaying mushroom with dimorphic fruiting bodies.</title>
        <authorList>
            <person name="Wu B."/>
            <person name="Xu Z."/>
            <person name="Knudson A."/>
            <person name="Carlson A."/>
            <person name="Chen N."/>
            <person name="Kovaka S."/>
            <person name="LaButti K."/>
            <person name="Lipzen A."/>
            <person name="Pennachio C."/>
            <person name="Riley R."/>
            <person name="Schakwitz W."/>
            <person name="Umezawa K."/>
            <person name="Ohm R.A."/>
            <person name="Grigoriev I.V."/>
            <person name="Nagy L.G."/>
            <person name="Gibbons J."/>
            <person name="Hibbett D."/>
        </authorList>
    </citation>
    <scope>NUCLEOTIDE SEQUENCE [LARGE SCALE GENOMIC DNA]</scope>
    <source>
        <strain evidence="2">ALCF2SS1-6</strain>
    </source>
</reference>
<keyword evidence="3" id="KW-1185">Reference proteome</keyword>
<dbReference type="PANTHER" id="PTHR21255">
    <property type="entry name" value="T-COMPLEX-ASSOCIATED-TESTIS-EXPRESSED 1/ DYNEIN LIGHT CHAIN"/>
    <property type="match status" value="1"/>
</dbReference>
<dbReference type="STRING" id="1328759.A0A5C2SF41"/>
<dbReference type="GO" id="GO:0007018">
    <property type="term" value="P:microtubule-based movement"/>
    <property type="evidence" value="ECO:0007669"/>
    <property type="project" value="TreeGrafter"/>
</dbReference>
<dbReference type="GO" id="GO:0045505">
    <property type="term" value="F:dynein intermediate chain binding"/>
    <property type="evidence" value="ECO:0007669"/>
    <property type="project" value="TreeGrafter"/>
</dbReference>
<dbReference type="Pfam" id="PF03645">
    <property type="entry name" value="Tctex-1"/>
    <property type="match status" value="1"/>
</dbReference>
<dbReference type="Gene3D" id="3.30.1140.40">
    <property type="entry name" value="Tctex-1"/>
    <property type="match status" value="1"/>
</dbReference>
<dbReference type="AlphaFoldDB" id="A0A5C2SF41"/>
<name>A0A5C2SF41_9APHY</name>
<evidence type="ECO:0000313" key="2">
    <source>
        <dbReference type="EMBL" id="RPD61908.1"/>
    </source>
</evidence>
<organism evidence="2 3">
    <name type="scientific">Lentinus tigrinus ALCF2SS1-6</name>
    <dbReference type="NCBI Taxonomy" id="1328759"/>
    <lineage>
        <taxon>Eukaryota</taxon>
        <taxon>Fungi</taxon>
        <taxon>Dikarya</taxon>
        <taxon>Basidiomycota</taxon>
        <taxon>Agaricomycotina</taxon>
        <taxon>Agaricomycetes</taxon>
        <taxon>Polyporales</taxon>
        <taxon>Polyporaceae</taxon>
        <taxon>Lentinus</taxon>
    </lineage>
</organism>
<dbReference type="InterPro" id="IPR038586">
    <property type="entry name" value="Tctex-1-like_sf"/>
</dbReference>